<evidence type="ECO:0000259" key="1">
    <source>
        <dbReference type="Pfam" id="PF01656"/>
    </source>
</evidence>
<accession>A0A433KST4</accession>
<dbReference type="InterPro" id="IPR027417">
    <property type="entry name" value="P-loop_NTPase"/>
</dbReference>
<evidence type="ECO:0000313" key="2">
    <source>
        <dbReference type="EMBL" id="RUR32731.1"/>
    </source>
</evidence>
<organism evidence="2 3">
    <name type="scientific">Vreelandella andesensis</name>
    <dbReference type="NCBI Taxonomy" id="447567"/>
    <lineage>
        <taxon>Bacteria</taxon>
        <taxon>Pseudomonadati</taxon>
        <taxon>Pseudomonadota</taxon>
        <taxon>Gammaproteobacteria</taxon>
        <taxon>Oceanospirillales</taxon>
        <taxon>Halomonadaceae</taxon>
        <taxon>Vreelandella</taxon>
    </lineage>
</organism>
<sequence>MIIGLCCEKGGTGKSSLAQSFATYLLTEQDVDVLLVDADPQRTTADWASERSETGLAPLPCVQLSGNITKDLLGLQERYSVIVVDTAGTDSKAMRSTLSVADIVLIPFRPKRRDLKVAPSMAELCETMQAGNPGLMVRSVVTQTPTLPNQGYRIQNAKKLLQELGLNPLIHTTRNLNSWDDAEESGCSVLEYAGDHKAGDDARAVFNEILEALRKVE</sequence>
<dbReference type="RefSeq" id="WP_126944831.1">
    <property type="nucleotide sequence ID" value="NZ_RZHG01000009.1"/>
</dbReference>
<dbReference type="SUPFAM" id="SSF52540">
    <property type="entry name" value="P-loop containing nucleoside triphosphate hydrolases"/>
    <property type="match status" value="1"/>
</dbReference>
<proteinExistence type="predicted"/>
<dbReference type="InterPro" id="IPR050678">
    <property type="entry name" value="DNA_Partitioning_ATPase"/>
</dbReference>
<dbReference type="Pfam" id="PF01656">
    <property type="entry name" value="CbiA"/>
    <property type="match status" value="1"/>
</dbReference>
<dbReference type="CDD" id="cd02042">
    <property type="entry name" value="ParAB_family"/>
    <property type="match status" value="1"/>
</dbReference>
<dbReference type="Proteomes" id="UP000287336">
    <property type="component" value="Unassembled WGS sequence"/>
</dbReference>
<dbReference type="AlphaFoldDB" id="A0A433KST4"/>
<dbReference type="InterPro" id="IPR002586">
    <property type="entry name" value="CobQ/CobB/MinD/ParA_Nub-bd_dom"/>
</dbReference>
<dbReference type="PANTHER" id="PTHR13696">
    <property type="entry name" value="P-LOOP CONTAINING NUCLEOSIDE TRIPHOSPHATE HYDROLASE"/>
    <property type="match status" value="1"/>
</dbReference>
<dbReference type="Gene3D" id="3.40.50.300">
    <property type="entry name" value="P-loop containing nucleotide triphosphate hydrolases"/>
    <property type="match status" value="1"/>
</dbReference>
<dbReference type="PANTHER" id="PTHR13696:SF96">
    <property type="entry name" value="COBQ_COBB_MIND_PARA NUCLEOTIDE BINDING DOMAIN-CONTAINING PROTEIN"/>
    <property type="match status" value="1"/>
</dbReference>
<dbReference type="PIRSF" id="PIRSF009320">
    <property type="entry name" value="Nuc_binding_HP_1000"/>
    <property type="match status" value="1"/>
</dbReference>
<name>A0A433KST4_9GAMM</name>
<dbReference type="OrthoDB" id="69313at2"/>
<comment type="caution">
    <text evidence="2">The sequence shown here is derived from an EMBL/GenBank/DDBJ whole genome shotgun (WGS) entry which is preliminary data.</text>
</comment>
<dbReference type="EMBL" id="RZHG01000009">
    <property type="protein sequence ID" value="RUR32731.1"/>
    <property type="molecule type" value="Genomic_DNA"/>
</dbReference>
<evidence type="ECO:0000313" key="3">
    <source>
        <dbReference type="Proteomes" id="UP000287336"/>
    </source>
</evidence>
<feature type="domain" description="CobQ/CobB/MinD/ParA nucleotide binding" evidence="1">
    <location>
        <begin position="6"/>
        <end position="148"/>
    </location>
</feature>
<protein>
    <submittedName>
        <fullName evidence="2">Chromosome partitioning protein ParA</fullName>
    </submittedName>
</protein>
<reference evidence="2 3" key="1">
    <citation type="submission" date="2018-12" db="EMBL/GenBank/DDBJ databases">
        <title>three novel Halomonas strain isolated from plants.</title>
        <authorList>
            <person name="Sun C."/>
        </authorList>
    </citation>
    <scope>NUCLEOTIDE SEQUENCE [LARGE SCALE GENOMIC DNA]</scope>
    <source>
        <strain evidence="2 3">DSM 19434</strain>
    </source>
</reference>
<gene>
    <name evidence="2" type="ORF">ELY33_04950</name>
</gene>
<keyword evidence="3" id="KW-1185">Reference proteome</keyword>